<dbReference type="Proteomes" id="UP000604046">
    <property type="component" value="Unassembled WGS sequence"/>
</dbReference>
<sequence length="537" mass="58543">MGAVIPGNAIVTTLRSESLEERQLQSLEKLVRAMPAEKDLQRKADGRGIGIPAQANFPSPELGAARQARALRSLLEDLKAGRKVEASAGCLAAAEPIPEEQEESVRHVASFLRLDSRRQKPEDDVRLLAAEGTLSEELSKYPVLACAEGSAVFLRSWGEEDDHEENERRRLAVLELSQAATNLQEIIGLMPKQLAADQESLDAAEAQVAHTKDVTEKTVVILAEAAGHKQTQWVLPSLAITLVGGAAVLTCPAAAAARGMLLVGSSMVSYKALSTIQHAVITQLKDQLPRAFEPLPEEKAKMIRAGSEEARDRLQRKLDESGRWKEESLLQRLRKVDLLALRREVLQTCTVHYAKSDARVEGKAYAVSFTVALPPVQAFRVLQRNVTAGSIDPACKVMWSRPVDSEDGSVHSIRYLAFTDWFVGRDFCCTCFCGKVPRDDGVECYALAMTSLGKDLLDAEGLPKPDPGLGRGRIYVSGVRFTAVPEGTRVEVMADTDPDAPLGYLTRIIDKRVRSHACDVAFLLQRELSAAGHGQVA</sequence>
<accession>A0A812UKC7</accession>
<gene>
    <name evidence="1" type="ORF">SNAT2548_LOCUS32777</name>
</gene>
<organism evidence="1 2">
    <name type="scientific">Symbiodinium natans</name>
    <dbReference type="NCBI Taxonomy" id="878477"/>
    <lineage>
        <taxon>Eukaryota</taxon>
        <taxon>Sar</taxon>
        <taxon>Alveolata</taxon>
        <taxon>Dinophyceae</taxon>
        <taxon>Suessiales</taxon>
        <taxon>Symbiodiniaceae</taxon>
        <taxon>Symbiodinium</taxon>
    </lineage>
</organism>
<reference evidence="1" key="1">
    <citation type="submission" date="2021-02" db="EMBL/GenBank/DDBJ databases">
        <authorList>
            <person name="Dougan E. K."/>
            <person name="Rhodes N."/>
            <person name="Thang M."/>
            <person name="Chan C."/>
        </authorList>
    </citation>
    <scope>NUCLEOTIDE SEQUENCE</scope>
</reference>
<proteinExistence type="predicted"/>
<dbReference type="AlphaFoldDB" id="A0A812UKC7"/>
<comment type="caution">
    <text evidence="1">The sequence shown here is derived from an EMBL/GenBank/DDBJ whole genome shotgun (WGS) entry which is preliminary data.</text>
</comment>
<evidence type="ECO:0008006" key="3">
    <source>
        <dbReference type="Google" id="ProtNLM"/>
    </source>
</evidence>
<dbReference type="InterPro" id="IPR023393">
    <property type="entry name" value="START-like_dom_sf"/>
</dbReference>
<evidence type="ECO:0000313" key="1">
    <source>
        <dbReference type="EMBL" id="CAE7574543.1"/>
    </source>
</evidence>
<dbReference type="Gene3D" id="3.30.530.20">
    <property type="match status" value="1"/>
</dbReference>
<keyword evidence="2" id="KW-1185">Reference proteome</keyword>
<dbReference type="SUPFAM" id="SSF55961">
    <property type="entry name" value="Bet v1-like"/>
    <property type="match status" value="1"/>
</dbReference>
<name>A0A812UKC7_9DINO</name>
<evidence type="ECO:0000313" key="2">
    <source>
        <dbReference type="Proteomes" id="UP000604046"/>
    </source>
</evidence>
<dbReference type="OrthoDB" id="428066at2759"/>
<dbReference type="EMBL" id="CAJNDS010002724">
    <property type="protein sequence ID" value="CAE7574543.1"/>
    <property type="molecule type" value="Genomic_DNA"/>
</dbReference>
<protein>
    <recommendedName>
        <fullName evidence="3">START domain-containing protein</fullName>
    </recommendedName>
</protein>